<dbReference type="PANTHER" id="PTHR35149">
    <property type="entry name" value="SLL5132 PROTEIN"/>
    <property type="match status" value="1"/>
</dbReference>
<dbReference type="InterPro" id="IPR004919">
    <property type="entry name" value="GmrSD_N"/>
</dbReference>
<organism evidence="2 3">
    <name type="scientific">BD1-7 clade bacterium</name>
    <dbReference type="NCBI Taxonomy" id="2029982"/>
    <lineage>
        <taxon>Bacteria</taxon>
        <taxon>Pseudomonadati</taxon>
        <taxon>Pseudomonadota</taxon>
        <taxon>Gammaproteobacteria</taxon>
        <taxon>Cellvibrionales</taxon>
        <taxon>Spongiibacteraceae</taxon>
        <taxon>BD1-7 clade</taxon>
    </lineage>
</organism>
<feature type="domain" description="GmrSD restriction endonucleases N-terminal" evidence="1">
    <location>
        <begin position="62"/>
        <end position="272"/>
    </location>
</feature>
<dbReference type="PANTHER" id="PTHR35149:SF1">
    <property type="entry name" value="DUF5655 DOMAIN-CONTAINING PROTEIN"/>
    <property type="match status" value="1"/>
</dbReference>
<sequence length="672" mass="77753">MEKVIKSELLNEIEALLGQYRPSFEEQPDIPLSNMFSKLQNIAASQNALTLKPIGDLLALNFFVDDYQRGYKWLPQQVEALLNDIHEFSPGKSGFYCLQPVVVKYHEASDRNNRQACWELIDGQQRITTLGMIMRYLGSPVYSIDYKTRTSSTTFIEQFLEGTLDYEDWDAFLCSQDLEHNYRSSDLDNVDNYHFFRAYRVIHDWFNSSDRFEDESSRSEWLDKLLNHTRVIWYAARSLNEAVGKQQSIDIFMRINSGKIPLTNAELLKALFIHHISNTHDPLLASMQQAELSQQWDDIERGLQENSFWAFLQDATKASPANATRIELLFDLVSGQFQGRSKKGGEHIDPFFSFNFFSQRIGQSDSAPRQEVLHYWHQIKQGYYRLREWYENDELYHLTGFLISRNIRPIAELWALAEEKSKSNFADELRQIIGSTISGYFRVSGSKELDFTQVQYGGNGDRPKLISLLILFNIDLHRKQGTRLAFNTYKRVQWDLEHVHAQNSKSLTDDKEREAWYADQESIIASEDVPEGLKKQMSDALGKWHSAQQSNELADSLNDLKSHYQKLFDTAFGASKDNESDSLDNLCLLPSSVNRGIGNHIFSVKRQMIIEYEREYAGGGEFFIPVATRLLFSKYFSPSVTQMHKWSQPDRKGYREAMIKCFTSYGLTGDLT</sequence>
<dbReference type="OrthoDB" id="9798761at2"/>
<dbReference type="EMBL" id="CACSII010000009">
    <property type="protein sequence ID" value="CAA0101497.1"/>
    <property type="molecule type" value="Genomic_DNA"/>
</dbReference>
<protein>
    <recommendedName>
        <fullName evidence="1">GmrSD restriction endonucleases N-terminal domain-containing protein</fullName>
    </recommendedName>
</protein>
<dbReference type="AlphaFoldDB" id="A0A5S9PAE4"/>
<dbReference type="Proteomes" id="UP000434580">
    <property type="component" value="Unassembled WGS sequence"/>
</dbReference>
<dbReference type="Pfam" id="PF03235">
    <property type="entry name" value="GmrSD_N"/>
    <property type="match status" value="1"/>
</dbReference>
<accession>A0A5S9PAE4</accession>
<evidence type="ECO:0000313" key="3">
    <source>
        <dbReference type="Proteomes" id="UP000434580"/>
    </source>
</evidence>
<gene>
    <name evidence="2" type="ORF">DPBNPPHM_03913</name>
</gene>
<proteinExistence type="predicted"/>
<name>A0A5S9PAE4_9GAMM</name>
<reference evidence="2 3" key="1">
    <citation type="submission" date="2019-11" db="EMBL/GenBank/DDBJ databases">
        <authorList>
            <person name="Holert J."/>
        </authorList>
    </citation>
    <scope>NUCLEOTIDE SEQUENCE [LARGE SCALE GENOMIC DNA]</scope>
    <source>
        <strain evidence="2">BC5_2</strain>
    </source>
</reference>
<evidence type="ECO:0000259" key="1">
    <source>
        <dbReference type="Pfam" id="PF03235"/>
    </source>
</evidence>
<evidence type="ECO:0000313" key="2">
    <source>
        <dbReference type="EMBL" id="CAA0101497.1"/>
    </source>
</evidence>